<keyword evidence="6 7" id="KW-0326">Glycosidase</keyword>
<comment type="catalytic activity">
    <reaction evidence="7">
        <text>a beta-D-glucuronoside + H2O = D-glucuronate + an alcohol</text>
        <dbReference type="Rhea" id="RHEA:17633"/>
        <dbReference type="ChEBI" id="CHEBI:15377"/>
        <dbReference type="ChEBI" id="CHEBI:30879"/>
        <dbReference type="ChEBI" id="CHEBI:58720"/>
        <dbReference type="ChEBI" id="CHEBI:83411"/>
        <dbReference type="EC" id="3.2.1.31"/>
    </reaction>
</comment>
<dbReference type="InterPro" id="IPR017853">
    <property type="entry name" value="GH"/>
</dbReference>
<dbReference type="PROSITE" id="PS00608">
    <property type="entry name" value="GLYCOSYL_HYDROL_F2_2"/>
    <property type="match status" value="1"/>
</dbReference>
<dbReference type="InterPro" id="IPR006101">
    <property type="entry name" value="Glyco_hydro_2"/>
</dbReference>
<comment type="similarity">
    <text evidence="2 7">Belongs to the glycosyl hydrolase 2 family.</text>
</comment>
<feature type="domain" description="Glycoside hydrolase family 2 catalytic" evidence="9">
    <location>
        <begin position="496"/>
        <end position="755"/>
    </location>
</feature>
<gene>
    <name evidence="11" type="ORF">L9F63_015948</name>
</gene>
<dbReference type="SUPFAM" id="SSF51445">
    <property type="entry name" value="(Trans)glycosidases"/>
    <property type="match status" value="2"/>
</dbReference>
<dbReference type="Pfam" id="PF02837">
    <property type="entry name" value="Glyco_hydro_2_N"/>
    <property type="match status" value="1"/>
</dbReference>
<evidence type="ECO:0000256" key="6">
    <source>
        <dbReference type="ARBA" id="ARBA00023295"/>
    </source>
</evidence>
<dbReference type="AlphaFoldDB" id="A0AAD8A579"/>
<feature type="domain" description="Glycoside hydrolase family 2 immunoglobulin-like beta-sandwich" evidence="8">
    <location>
        <begin position="395"/>
        <end position="491"/>
    </location>
</feature>
<dbReference type="FunFam" id="2.60.40.10:FF:000628">
    <property type="entry name" value="Beta-glucuronidase"/>
    <property type="match status" value="1"/>
</dbReference>
<dbReference type="Gene3D" id="2.60.120.260">
    <property type="entry name" value="Galactose-binding domain-like"/>
    <property type="match status" value="1"/>
</dbReference>
<dbReference type="Gene3D" id="2.60.40.10">
    <property type="entry name" value="Immunoglobulins"/>
    <property type="match status" value="1"/>
</dbReference>
<dbReference type="GO" id="GO:0005975">
    <property type="term" value="P:carbohydrate metabolic process"/>
    <property type="evidence" value="ECO:0007669"/>
    <property type="project" value="InterPro"/>
</dbReference>
<feature type="non-terminal residue" evidence="11">
    <location>
        <position position="756"/>
    </location>
</feature>
<evidence type="ECO:0000256" key="4">
    <source>
        <dbReference type="ARBA" id="ARBA00016205"/>
    </source>
</evidence>
<dbReference type="FunFam" id="2.60.120.260:FF:000027">
    <property type="entry name" value="Beta-glucuronidase"/>
    <property type="match status" value="1"/>
</dbReference>
<dbReference type="Gene3D" id="3.20.20.80">
    <property type="entry name" value="Glycosidases"/>
    <property type="match status" value="2"/>
</dbReference>
<dbReference type="GO" id="GO:0030246">
    <property type="term" value="F:carbohydrate binding"/>
    <property type="evidence" value="ECO:0007669"/>
    <property type="project" value="TreeGrafter"/>
</dbReference>
<protein>
    <recommendedName>
        <fullName evidence="4 7">Beta-glucuronidase</fullName>
        <ecNumber evidence="3 7">3.2.1.31</ecNumber>
    </recommendedName>
</protein>
<dbReference type="Pfam" id="PF00703">
    <property type="entry name" value="Glyco_hydro_2"/>
    <property type="match status" value="1"/>
</dbReference>
<dbReference type="PANTHER" id="PTHR10066:SF67">
    <property type="entry name" value="BETA-GLUCURONIDASE"/>
    <property type="match status" value="1"/>
</dbReference>
<evidence type="ECO:0000259" key="8">
    <source>
        <dbReference type="Pfam" id="PF00703"/>
    </source>
</evidence>
<keyword evidence="12" id="KW-1185">Reference proteome</keyword>
<dbReference type="InterPro" id="IPR006104">
    <property type="entry name" value="Glyco_hydro_2_N"/>
</dbReference>
<keyword evidence="5 7" id="KW-0378">Hydrolase</keyword>
<dbReference type="EMBL" id="JASPKZ010003837">
    <property type="protein sequence ID" value="KAJ9592380.1"/>
    <property type="molecule type" value="Genomic_DNA"/>
</dbReference>
<dbReference type="SUPFAM" id="SSF49303">
    <property type="entry name" value="beta-Galactosidase/glucuronidase domain"/>
    <property type="match status" value="1"/>
</dbReference>
<dbReference type="InterPro" id="IPR023232">
    <property type="entry name" value="Glyco_hydro_2_AS"/>
</dbReference>
<feature type="domain" description="Glycosyl hydrolases family 2 sugar binding" evidence="10">
    <location>
        <begin position="213"/>
        <end position="393"/>
    </location>
</feature>
<dbReference type="InterPro" id="IPR013783">
    <property type="entry name" value="Ig-like_fold"/>
</dbReference>
<dbReference type="InterPro" id="IPR008979">
    <property type="entry name" value="Galactose-bd-like_sf"/>
</dbReference>
<proteinExistence type="inferred from homology"/>
<comment type="activity regulation">
    <text evidence="7">Inhibited by L-aspartic acid.</text>
</comment>
<dbReference type="EC" id="3.2.1.31" evidence="3 7"/>
<comment type="function">
    <text evidence="1 7">Plays an important role in the degradation of dermatan and keratan sulfates.</text>
</comment>
<dbReference type="InterPro" id="IPR023230">
    <property type="entry name" value="Glyco_hydro_2_CS"/>
</dbReference>
<evidence type="ECO:0000259" key="10">
    <source>
        <dbReference type="Pfam" id="PF02837"/>
    </source>
</evidence>
<evidence type="ECO:0000256" key="3">
    <source>
        <dbReference type="ARBA" id="ARBA00012761"/>
    </source>
</evidence>
<dbReference type="PANTHER" id="PTHR10066">
    <property type="entry name" value="BETA-GLUCURONIDASE"/>
    <property type="match status" value="1"/>
</dbReference>
<reference evidence="11" key="1">
    <citation type="journal article" date="2023" name="IScience">
        <title>Live-bearing cockroach genome reveals convergent evolutionary mechanisms linked to viviparity in insects and beyond.</title>
        <authorList>
            <person name="Fouks B."/>
            <person name="Harrison M.C."/>
            <person name="Mikhailova A.A."/>
            <person name="Marchal E."/>
            <person name="English S."/>
            <person name="Carruthers M."/>
            <person name="Jennings E.C."/>
            <person name="Chiamaka E.L."/>
            <person name="Frigard R.A."/>
            <person name="Pippel M."/>
            <person name="Attardo G.M."/>
            <person name="Benoit J.B."/>
            <person name="Bornberg-Bauer E."/>
            <person name="Tobe S.S."/>
        </authorList>
    </citation>
    <scope>NUCLEOTIDE SEQUENCE</scope>
    <source>
        <strain evidence="11">Stay&amp;Tobe</strain>
    </source>
</reference>
<dbReference type="NCBIfam" id="NF007538">
    <property type="entry name" value="PRK10150.1"/>
    <property type="match status" value="1"/>
</dbReference>
<evidence type="ECO:0000313" key="12">
    <source>
        <dbReference type="Proteomes" id="UP001233999"/>
    </source>
</evidence>
<accession>A0AAD8A579</accession>
<dbReference type="SUPFAM" id="SSF49785">
    <property type="entry name" value="Galactose-binding domain-like"/>
    <property type="match status" value="1"/>
</dbReference>
<evidence type="ECO:0000256" key="2">
    <source>
        <dbReference type="ARBA" id="ARBA00007401"/>
    </source>
</evidence>
<comment type="subunit">
    <text evidence="7">Homotetramer.</text>
</comment>
<evidence type="ECO:0000313" key="11">
    <source>
        <dbReference type="EMBL" id="KAJ9592380.1"/>
    </source>
</evidence>
<sequence>MAFSATPETDITAQVLDVIGFNRYNAWYYDPGHLEVIRLDVRTEAEAWRKKHNKPVMMTEYGADTMPGLHISPNYIWSEEFQVTYLSRHFQVFDDLRKEGYFIGELIWNFADFNTAQTFLRVGGNRKGIFTRERQPKSAAHHTRKRFWSLAQELDNATPPKDLNEYIISKRTSKKEQNILTTFRTLVLVSVLGSSPVTEAGLLYPRDSESRSIQSLDGIWNFRVADTSDPEIGQREKWYEKELKQTTRNILRVTVPASYNDITQDPSIRDHVGTVWYDRVFYVRSEWNSSGIKSWVRFGSVDYAADVYINGNLVVHHEGGHVPFQAEVTSLLNFGQKNTISVAVNNVLTDITVPQGQLTTLKTDDGTETVQSYTFDFFNYAGIHRPVLLYTTPSVYIDDISIVTDVNGDAGMISYEIVTGGDAEAKSVHVNVLDREGNIVQNATGLQGNIEIPNANLWWPYLMDPDPAYLYTLEATIEDSQDVYRLPVGIRKLEWNNDTVTINGKPLYLRGFGRHEDSDIRGKGHDFPLIVRDYNLIKWMGANAYRTSHYPYSEEIMDFADREGIMIIDESPAVNAGIYGFTDGTLAAHRQALTELYQRDKNRPSVIMWSLANEANTQDEGADIYFRSLDMTRPLTMAFSTTPETDTTAQVLDVIGFNRYNSWYSDTGHLEVITYDVRAEAEGWRKKHNKPVLMTEYGADTMAGMHTSPEYVWSEEYQVTFLSKHFEIFDELRKEGYFIGELIWNFADFNTAQSNC</sequence>
<reference evidence="11" key="2">
    <citation type="submission" date="2023-05" db="EMBL/GenBank/DDBJ databases">
        <authorList>
            <person name="Fouks B."/>
        </authorList>
    </citation>
    <scope>NUCLEOTIDE SEQUENCE</scope>
    <source>
        <strain evidence="11">Stay&amp;Tobe</strain>
        <tissue evidence="11">Testes</tissue>
    </source>
</reference>
<dbReference type="InterPro" id="IPR006102">
    <property type="entry name" value="Ig-like_GH2"/>
</dbReference>
<name>A0AAD8A579_DIPPU</name>
<dbReference type="GO" id="GO:0005615">
    <property type="term" value="C:extracellular space"/>
    <property type="evidence" value="ECO:0007669"/>
    <property type="project" value="TreeGrafter"/>
</dbReference>
<dbReference type="PRINTS" id="PR00132">
    <property type="entry name" value="GLHYDRLASE2"/>
</dbReference>
<feature type="domain" description="Glycoside hydrolase family 2 catalytic" evidence="9">
    <location>
        <begin position="10"/>
        <end position="150"/>
    </location>
</feature>
<dbReference type="InterPro" id="IPR006103">
    <property type="entry name" value="Glyco_hydro_2_cat"/>
</dbReference>
<comment type="caution">
    <text evidence="11">The sequence shown here is derived from an EMBL/GenBank/DDBJ whole genome shotgun (WGS) entry which is preliminary data.</text>
</comment>
<dbReference type="GO" id="GO:0019391">
    <property type="term" value="P:glucuronoside catabolic process"/>
    <property type="evidence" value="ECO:0007669"/>
    <property type="project" value="TreeGrafter"/>
</dbReference>
<organism evidence="11 12">
    <name type="scientific">Diploptera punctata</name>
    <name type="common">Pacific beetle cockroach</name>
    <dbReference type="NCBI Taxonomy" id="6984"/>
    <lineage>
        <taxon>Eukaryota</taxon>
        <taxon>Metazoa</taxon>
        <taxon>Ecdysozoa</taxon>
        <taxon>Arthropoda</taxon>
        <taxon>Hexapoda</taxon>
        <taxon>Insecta</taxon>
        <taxon>Pterygota</taxon>
        <taxon>Neoptera</taxon>
        <taxon>Polyneoptera</taxon>
        <taxon>Dictyoptera</taxon>
        <taxon>Blattodea</taxon>
        <taxon>Blaberoidea</taxon>
        <taxon>Blaberidae</taxon>
        <taxon>Diplopterinae</taxon>
        <taxon>Diploptera</taxon>
    </lineage>
</organism>
<dbReference type="Proteomes" id="UP001233999">
    <property type="component" value="Unassembled WGS sequence"/>
</dbReference>
<evidence type="ECO:0000256" key="1">
    <source>
        <dbReference type="ARBA" id="ARBA00003025"/>
    </source>
</evidence>
<dbReference type="InterPro" id="IPR036156">
    <property type="entry name" value="Beta-gal/glucu_dom_sf"/>
</dbReference>
<evidence type="ECO:0000256" key="7">
    <source>
        <dbReference type="RuleBase" id="RU361154"/>
    </source>
</evidence>
<keyword evidence="7" id="KW-0458">Lysosome</keyword>
<evidence type="ECO:0000259" key="9">
    <source>
        <dbReference type="Pfam" id="PF02836"/>
    </source>
</evidence>
<dbReference type="Pfam" id="PF02836">
    <property type="entry name" value="Glyco_hydro_2_C"/>
    <property type="match status" value="2"/>
</dbReference>
<evidence type="ECO:0000256" key="5">
    <source>
        <dbReference type="ARBA" id="ARBA00022801"/>
    </source>
</evidence>
<dbReference type="GO" id="GO:0004566">
    <property type="term" value="F:beta-glucuronidase activity"/>
    <property type="evidence" value="ECO:0007669"/>
    <property type="project" value="UniProtKB-EC"/>
</dbReference>
<dbReference type="PROSITE" id="PS00719">
    <property type="entry name" value="GLYCOSYL_HYDROL_F2_1"/>
    <property type="match status" value="1"/>
</dbReference>
<dbReference type="FunFam" id="3.20.20.80:FF:000080">
    <property type="entry name" value="Beta-glucuronidase UidA"/>
    <property type="match status" value="1"/>
</dbReference>